<comment type="caution">
    <text evidence="2">The sequence shown here is derived from an EMBL/GenBank/DDBJ whole genome shotgun (WGS) entry which is preliminary data.</text>
</comment>
<feature type="domain" description="YdhG-like" evidence="1">
    <location>
        <begin position="21"/>
        <end position="111"/>
    </location>
</feature>
<protein>
    <recommendedName>
        <fullName evidence="1">YdhG-like domain-containing protein</fullName>
    </recommendedName>
</protein>
<dbReference type="Proteomes" id="UP000642819">
    <property type="component" value="Unassembled WGS sequence"/>
</dbReference>
<evidence type="ECO:0000313" key="3">
    <source>
        <dbReference type="Proteomes" id="UP000642819"/>
    </source>
</evidence>
<name>A0ABQ3G9L3_9MICC</name>
<dbReference type="Gene3D" id="3.90.1150.200">
    <property type="match status" value="1"/>
</dbReference>
<organism evidence="2 3">
    <name type="scientific">Zhihengliuella salsuginis</name>
    <dbReference type="NCBI Taxonomy" id="578222"/>
    <lineage>
        <taxon>Bacteria</taxon>
        <taxon>Bacillati</taxon>
        <taxon>Actinomycetota</taxon>
        <taxon>Actinomycetes</taxon>
        <taxon>Micrococcales</taxon>
        <taxon>Micrococcaceae</taxon>
        <taxon>Zhihengliuella</taxon>
    </lineage>
</organism>
<dbReference type="EMBL" id="BMXK01000001">
    <property type="protein sequence ID" value="GHC98753.1"/>
    <property type="molecule type" value="Genomic_DNA"/>
</dbReference>
<dbReference type="Pfam" id="PF08818">
    <property type="entry name" value="DUF1801"/>
    <property type="match status" value="1"/>
</dbReference>
<gene>
    <name evidence="2" type="ORF">GCM10008096_00140</name>
</gene>
<sequence>MAKISSVDEYLSGFEGSALDLLTRLRSLCRDDANGTTEEVRWNQPAYVHASGTILYMFSGHTAHANIVFTPSTLEAFLPDLDGWGTGKGSIRLPYGAPLPAELLERMFRYRVEEHERRNVLWM</sequence>
<evidence type="ECO:0000259" key="1">
    <source>
        <dbReference type="Pfam" id="PF08818"/>
    </source>
</evidence>
<evidence type="ECO:0000313" key="2">
    <source>
        <dbReference type="EMBL" id="GHC98753.1"/>
    </source>
</evidence>
<accession>A0ABQ3G9L3</accession>
<keyword evidence="3" id="KW-1185">Reference proteome</keyword>
<dbReference type="RefSeq" id="WP_189348076.1">
    <property type="nucleotide sequence ID" value="NZ_BMXK01000001.1"/>
</dbReference>
<reference evidence="3" key="1">
    <citation type="journal article" date="2019" name="Int. J. Syst. Evol. Microbiol.">
        <title>The Global Catalogue of Microorganisms (GCM) 10K type strain sequencing project: providing services to taxonomists for standard genome sequencing and annotation.</title>
        <authorList>
            <consortium name="The Broad Institute Genomics Platform"/>
            <consortium name="The Broad Institute Genome Sequencing Center for Infectious Disease"/>
            <person name="Wu L."/>
            <person name="Ma J."/>
        </authorList>
    </citation>
    <scope>NUCLEOTIDE SEQUENCE [LARGE SCALE GENOMIC DNA]</scope>
    <source>
        <strain evidence="3">KCTC 19466</strain>
    </source>
</reference>
<dbReference type="InterPro" id="IPR014922">
    <property type="entry name" value="YdhG-like"/>
</dbReference>
<proteinExistence type="predicted"/>
<dbReference type="SUPFAM" id="SSF159888">
    <property type="entry name" value="YdhG-like"/>
    <property type="match status" value="1"/>
</dbReference>